<reference evidence="2" key="1">
    <citation type="journal article" date="2022" name="bioRxiv">
        <title>Sequencing and chromosome-scale assembly of the giantPleurodeles waltlgenome.</title>
        <authorList>
            <person name="Brown T."/>
            <person name="Elewa A."/>
            <person name="Iarovenko S."/>
            <person name="Subramanian E."/>
            <person name="Araus A.J."/>
            <person name="Petzold A."/>
            <person name="Susuki M."/>
            <person name="Suzuki K.-i.T."/>
            <person name="Hayashi T."/>
            <person name="Toyoda A."/>
            <person name="Oliveira C."/>
            <person name="Osipova E."/>
            <person name="Leigh N.D."/>
            <person name="Simon A."/>
            <person name="Yun M.H."/>
        </authorList>
    </citation>
    <scope>NUCLEOTIDE SEQUENCE</scope>
    <source>
        <strain evidence="2">20211129_DDA</strain>
        <tissue evidence="2">Liver</tissue>
    </source>
</reference>
<protein>
    <submittedName>
        <fullName evidence="2">Uncharacterized protein</fullName>
    </submittedName>
</protein>
<dbReference type="EMBL" id="JANPWB010000012">
    <property type="protein sequence ID" value="KAJ1119568.1"/>
    <property type="molecule type" value="Genomic_DNA"/>
</dbReference>
<organism evidence="2 3">
    <name type="scientific">Pleurodeles waltl</name>
    <name type="common">Iberian ribbed newt</name>
    <dbReference type="NCBI Taxonomy" id="8319"/>
    <lineage>
        <taxon>Eukaryota</taxon>
        <taxon>Metazoa</taxon>
        <taxon>Chordata</taxon>
        <taxon>Craniata</taxon>
        <taxon>Vertebrata</taxon>
        <taxon>Euteleostomi</taxon>
        <taxon>Amphibia</taxon>
        <taxon>Batrachia</taxon>
        <taxon>Caudata</taxon>
        <taxon>Salamandroidea</taxon>
        <taxon>Salamandridae</taxon>
        <taxon>Pleurodelinae</taxon>
        <taxon>Pleurodeles</taxon>
    </lineage>
</organism>
<comment type="caution">
    <text evidence="2">The sequence shown here is derived from an EMBL/GenBank/DDBJ whole genome shotgun (WGS) entry which is preliminary data.</text>
</comment>
<evidence type="ECO:0000256" key="1">
    <source>
        <dbReference type="SAM" id="MobiDB-lite"/>
    </source>
</evidence>
<keyword evidence="3" id="KW-1185">Reference proteome</keyword>
<feature type="region of interest" description="Disordered" evidence="1">
    <location>
        <begin position="42"/>
        <end position="76"/>
    </location>
</feature>
<feature type="compositionally biased region" description="Polar residues" evidence="1">
    <location>
        <begin position="49"/>
        <end position="59"/>
    </location>
</feature>
<accession>A0AAV7NYV2</accession>
<proteinExistence type="predicted"/>
<feature type="region of interest" description="Disordered" evidence="1">
    <location>
        <begin position="1"/>
        <end position="28"/>
    </location>
</feature>
<evidence type="ECO:0000313" key="2">
    <source>
        <dbReference type="EMBL" id="KAJ1119568.1"/>
    </source>
</evidence>
<gene>
    <name evidence="2" type="ORF">NDU88_007753</name>
</gene>
<dbReference type="AlphaFoldDB" id="A0AAV7NYV2"/>
<dbReference type="Proteomes" id="UP001066276">
    <property type="component" value="Chromosome 8"/>
</dbReference>
<evidence type="ECO:0000313" key="3">
    <source>
        <dbReference type="Proteomes" id="UP001066276"/>
    </source>
</evidence>
<sequence length="76" mass="8259">MASHLRGCRGAGGKIRARSGIPFSHPAECSDRSLGVVRRLPHVPDKLSPHSNPILQQNPHFRRARDGSSGIRKSPS</sequence>
<name>A0AAV7NYV2_PLEWA</name>